<organism evidence="1 2">
    <name type="scientific">Streptomyces spinosisporus</name>
    <dbReference type="NCBI Taxonomy" id="2927582"/>
    <lineage>
        <taxon>Bacteria</taxon>
        <taxon>Bacillati</taxon>
        <taxon>Actinomycetota</taxon>
        <taxon>Actinomycetes</taxon>
        <taxon>Kitasatosporales</taxon>
        <taxon>Streptomycetaceae</taxon>
        <taxon>Streptomyces</taxon>
    </lineage>
</organism>
<gene>
    <name evidence="1" type="ORF">MQN93_15945</name>
</gene>
<name>A0ABS9XGJ7_9ACTN</name>
<dbReference type="EMBL" id="JALDAX010000005">
    <property type="protein sequence ID" value="MCI3241209.1"/>
    <property type="molecule type" value="Genomic_DNA"/>
</dbReference>
<evidence type="ECO:0008006" key="3">
    <source>
        <dbReference type="Google" id="ProtNLM"/>
    </source>
</evidence>
<dbReference type="RefSeq" id="WP_242709976.1">
    <property type="nucleotide sequence ID" value="NZ_JALDAX010000005.1"/>
</dbReference>
<evidence type="ECO:0000313" key="1">
    <source>
        <dbReference type="EMBL" id="MCI3241209.1"/>
    </source>
</evidence>
<dbReference type="Proteomes" id="UP001165270">
    <property type="component" value="Unassembled WGS sequence"/>
</dbReference>
<reference evidence="1" key="1">
    <citation type="submission" date="2022-03" db="EMBL/GenBank/DDBJ databases">
        <title>Streptomyces 7R015 and 7R016 isolated from Barleria lupulina in Thailand.</title>
        <authorList>
            <person name="Kanchanasin P."/>
            <person name="Phongsopitanun W."/>
            <person name="Tanasupawat S."/>
        </authorList>
    </citation>
    <scope>NUCLEOTIDE SEQUENCE</scope>
    <source>
        <strain evidence="1">7R016</strain>
    </source>
</reference>
<protein>
    <recommendedName>
        <fullName evidence="3">SnoaL-like domain-containing protein</fullName>
    </recommendedName>
</protein>
<keyword evidence="2" id="KW-1185">Reference proteome</keyword>
<evidence type="ECO:0000313" key="2">
    <source>
        <dbReference type="Proteomes" id="UP001165270"/>
    </source>
</evidence>
<dbReference type="InterPro" id="IPR049585">
    <property type="entry name" value="CdiI_EcoliA0-like"/>
</dbReference>
<proteinExistence type="predicted"/>
<comment type="caution">
    <text evidence="1">The sequence shown here is derived from an EMBL/GenBank/DDBJ whole genome shotgun (WGS) entry which is preliminary data.</text>
</comment>
<accession>A0ABS9XGJ7</accession>
<sequence>MATSKAYGTARARLDDLLERLDPEERGQVMILDASENDEFENASLNRFPHSDWTGIDWAGSDFSEQVFTADEPEAAVVMGGWLSRLPADSLVVVFWGNIRVPAVAMPGGSAAKHAEDILCTSDDVWVFVVDEGFLIEYQHDGRLTAARVPGAT</sequence>
<dbReference type="Pfam" id="PF24172">
    <property type="entry name" value="CdiI_ImmP"/>
    <property type="match status" value="1"/>
</dbReference>